<sequence>MSISIKVDDISFNYGSSEVLKEINLSIMPGDSIGIIGPNGSGKSTLIKAMAASLKPIVGNIYLGEQDLFKLKPKKLAKELAVVPQDTTVNFNFSVWEIIMMGRMPHLGRFASENKEDYWVAEQAMMLTNTWHLRDKSIVALSGGERQRVILARALTQQPKVLLLDEPIAHLDINHQIELLALIKHLNETDNLTSITVLHDINLAARYCKKLILINEGRIYAVGTPNEVITQKNIQDVYGSKPLISTHPLTGVPQITIIESNFYNKKEYNYKDNLTIHIISGGGIGAPVIKELVQSGFKVTAGVLNLGDTDWQIAKMLGIEITEEAPFSPISEKSYLDNLKLVQNADLVLLLPIPIGSGNLLNLKILEESLNLQKPSFIIDMNNISYRDYSNGEATKITKQLLTKGVIDLSTIDDLWKHI</sequence>
<dbReference type="InterPro" id="IPR003593">
    <property type="entry name" value="AAA+_ATPase"/>
</dbReference>
<dbReference type="CDD" id="cd03214">
    <property type="entry name" value="ABC_Iron-Siderophores_B12_Hemin"/>
    <property type="match status" value="1"/>
</dbReference>
<dbReference type="OrthoDB" id="9799337at2"/>
<dbReference type="Gene3D" id="3.40.50.300">
    <property type="entry name" value="P-loop containing nucleotide triphosphate hydrolases"/>
    <property type="match status" value="1"/>
</dbReference>
<organism evidence="6 7">
    <name type="scientific">Candidatus Syntrophocurvum alkaliphilum</name>
    <dbReference type="NCBI Taxonomy" id="2293317"/>
    <lineage>
        <taxon>Bacteria</taxon>
        <taxon>Bacillati</taxon>
        <taxon>Bacillota</taxon>
        <taxon>Clostridia</taxon>
        <taxon>Eubacteriales</taxon>
        <taxon>Syntrophomonadaceae</taxon>
        <taxon>Candidatus Syntrophocurvum</taxon>
    </lineage>
</organism>
<evidence type="ECO:0000313" key="7">
    <source>
        <dbReference type="Proteomes" id="UP000426444"/>
    </source>
</evidence>
<dbReference type="Pfam" id="PF00005">
    <property type="entry name" value="ABC_tran"/>
    <property type="match status" value="1"/>
</dbReference>
<proteinExistence type="predicted"/>
<evidence type="ECO:0000313" key="6">
    <source>
        <dbReference type="EMBL" id="QGT99447.1"/>
    </source>
</evidence>
<dbReference type="AlphaFoldDB" id="A0A6I6DE48"/>
<keyword evidence="4" id="KW-1278">Translocase</keyword>
<dbReference type="NCBIfam" id="NF010068">
    <property type="entry name" value="PRK13548.1"/>
    <property type="match status" value="1"/>
</dbReference>
<evidence type="ECO:0000256" key="4">
    <source>
        <dbReference type="ARBA" id="ARBA00022967"/>
    </source>
</evidence>
<dbReference type="InterPro" id="IPR017871">
    <property type="entry name" value="ABC_transporter-like_CS"/>
</dbReference>
<dbReference type="PANTHER" id="PTHR42794:SF1">
    <property type="entry name" value="HEMIN IMPORT ATP-BINDING PROTEIN HMUV"/>
    <property type="match status" value="1"/>
</dbReference>
<evidence type="ECO:0000259" key="5">
    <source>
        <dbReference type="PROSITE" id="PS50893"/>
    </source>
</evidence>
<protein>
    <submittedName>
        <fullName evidence="6">Vitamin B12 ABC transporter, ATPase component BtuD</fullName>
    </submittedName>
</protein>
<reference evidence="7" key="1">
    <citation type="journal article" date="2019" name="Microbiology">
        <title>Complete Genome Sequence of an Uncultured Bacterium of the Candidate Phylum Bipolaricaulota.</title>
        <authorList>
            <person name="Kadnikov V.V."/>
            <person name="Mardanov A.V."/>
            <person name="Beletsky A.V."/>
            <person name="Frank Y.A."/>
            <person name="Karnachuk O.V."/>
            <person name="Ravin N.V."/>
        </authorList>
    </citation>
    <scope>NUCLEOTIDE SEQUENCE [LARGE SCALE GENOMIC DNA]</scope>
</reference>
<keyword evidence="1" id="KW-0813">Transport</keyword>
<evidence type="ECO:0000256" key="3">
    <source>
        <dbReference type="ARBA" id="ARBA00022840"/>
    </source>
</evidence>
<dbReference type="SMART" id="SM00382">
    <property type="entry name" value="AAA"/>
    <property type="match status" value="1"/>
</dbReference>
<dbReference type="Proteomes" id="UP000426444">
    <property type="component" value="Chromosome"/>
</dbReference>
<keyword evidence="3" id="KW-0067">ATP-binding</keyword>
<dbReference type="InterPro" id="IPR003439">
    <property type="entry name" value="ABC_transporter-like_ATP-bd"/>
</dbReference>
<dbReference type="InterPro" id="IPR027417">
    <property type="entry name" value="P-loop_NTPase"/>
</dbReference>
<keyword evidence="7" id="KW-1185">Reference proteome</keyword>
<dbReference type="GO" id="GO:0016887">
    <property type="term" value="F:ATP hydrolysis activity"/>
    <property type="evidence" value="ECO:0007669"/>
    <property type="project" value="InterPro"/>
</dbReference>
<feature type="domain" description="ABC transporter" evidence="5">
    <location>
        <begin position="5"/>
        <end position="241"/>
    </location>
</feature>
<dbReference type="GO" id="GO:0005524">
    <property type="term" value="F:ATP binding"/>
    <property type="evidence" value="ECO:0007669"/>
    <property type="project" value="UniProtKB-KW"/>
</dbReference>
<dbReference type="EMBL" id="CP046457">
    <property type="protein sequence ID" value="QGT99447.1"/>
    <property type="molecule type" value="Genomic_DNA"/>
</dbReference>
<dbReference type="KEGG" id="salq:SYNTR_0854"/>
<evidence type="ECO:0000256" key="2">
    <source>
        <dbReference type="ARBA" id="ARBA00022741"/>
    </source>
</evidence>
<dbReference type="RefSeq" id="WP_156203345.1">
    <property type="nucleotide sequence ID" value="NZ_CP046457.1"/>
</dbReference>
<accession>A0A6I6DE48</accession>
<keyword evidence="2" id="KW-0547">Nucleotide-binding</keyword>
<name>A0A6I6DE48_9FIRM</name>
<dbReference type="SUPFAM" id="SSF52540">
    <property type="entry name" value="P-loop containing nucleoside triphosphate hydrolases"/>
    <property type="match status" value="1"/>
</dbReference>
<dbReference type="InterPro" id="IPR036291">
    <property type="entry name" value="NAD(P)-bd_dom_sf"/>
</dbReference>
<evidence type="ECO:0000256" key="1">
    <source>
        <dbReference type="ARBA" id="ARBA00022448"/>
    </source>
</evidence>
<dbReference type="PROSITE" id="PS50893">
    <property type="entry name" value="ABC_TRANSPORTER_2"/>
    <property type="match status" value="1"/>
</dbReference>
<dbReference type="SUPFAM" id="SSF51735">
    <property type="entry name" value="NAD(P)-binding Rossmann-fold domains"/>
    <property type="match status" value="1"/>
</dbReference>
<gene>
    <name evidence="6" type="ORF">SYNTR_0854</name>
</gene>
<dbReference type="FunFam" id="3.40.50.300:FF:000134">
    <property type="entry name" value="Iron-enterobactin ABC transporter ATP-binding protein"/>
    <property type="match status" value="1"/>
</dbReference>
<dbReference type="PROSITE" id="PS00211">
    <property type="entry name" value="ABC_TRANSPORTER_1"/>
    <property type="match status" value="1"/>
</dbReference>
<dbReference type="PANTHER" id="PTHR42794">
    <property type="entry name" value="HEMIN IMPORT ATP-BINDING PROTEIN HMUV"/>
    <property type="match status" value="1"/>
</dbReference>